<keyword evidence="1" id="KW-0472">Membrane</keyword>
<accession>A0A410MCP9</accession>
<name>A0A410MCP9_9BACI</name>
<keyword evidence="1" id="KW-0812">Transmembrane</keyword>
<keyword evidence="1" id="KW-1133">Transmembrane helix</keyword>
<feature type="transmembrane region" description="Helical" evidence="1">
    <location>
        <begin position="37"/>
        <end position="62"/>
    </location>
</feature>
<dbReference type="AlphaFoldDB" id="A0A410MCP9"/>
<dbReference type="Proteomes" id="UP000287756">
    <property type="component" value="Chromosome"/>
</dbReference>
<organism evidence="2 3">
    <name type="scientific">Halobacillus litoralis</name>
    <dbReference type="NCBI Taxonomy" id="45668"/>
    <lineage>
        <taxon>Bacteria</taxon>
        <taxon>Bacillati</taxon>
        <taxon>Bacillota</taxon>
        <taxon>Bacilli</taxon>
        <taxon>Bacillales</taxon>
        <taxon>Bacillaceae</taxon>
        <taxon>Halobacillus</taxon>
    </lineage>
</organism>
<evidence type="ECO:0000256" key="1">
    <source>
        <dbReference type="SAM" id="Phobius"/>
    </source>
</evidence>
<proteinExistence type="predicted"/>
<dbReference type="RefSeq" id="WP_128524775.1">
    <property type="nucleotide sequence ID" value="NZ_CANLVY010000010.1"/>
</dbReference>
<dbReference type="OrthoDB" id="2973968at2"/>
<reference evidence="2 3" key="1">
    <citation type="submission" date="2018-01" db="EMBL/GenBank/DDBJ databases">
        <title>The whole genome sequencing and assembly of Halobacillus litoralis ERB031 strain.</title>
        <authorList>
            <person name="Lee S.-J."/>
            <person name="Park M.-K."/>
            <person name="Kim J.-Y."/>
            <person name="Lee Y.-J."/>
            <person name="Yi H."/>
            <person name="Bahn Y.-S."/>
            <person name="Kim J.F."/>
            <person name="Lee D.-W."/>
        </authorList>
    </citation>
    <scope>NUCLEOTIDE SEQUENCE [LARGE SCALE GENOMIC DNA]</scope>
    <source>
        <strain evidence="2 3">ERB 031</strain>
    </source>
</reference>
<gene>
    <name evidence="2" type="ORF">HLI_09785</name>
</gene>
<dbReference type="EMBL" id="CP026118">
    <property type="protein sequence ID" value="QAS52487.1"/>
    <property type="molecule type" value="Genomic_DNA"/>
</dbReference>
<protein>
    <submittedName>
        <fullName evidence="2">Uncharacterized protein</fullName>
    </submittedName>
</protein>
<evidence type="ECO:0000313" key="2">
    <source>
        <dbReference type="EMBL" id="QAS52487.1"/>
    </source>
</evidence>
<sequence>MVDFKADNRVFLYLAVLVAGFALYSIGEEAGNFFDQFLFYAGYIAMIIFSFALIILGLARFLKQYQ</sequence>
<dbReference type="KEGG" id="hli:HLI_09785"/>
<evidence type="ECO:0000313" key="3">
    <source>
        <dbReference type="Proteomes" id="UP000287756"/>
    </source>
</evidence>